<evidence type="ECO:0000256" key="4">
    <source>
        <dbReference type="ARBA" id="ARBA00022741"/>
    </source>
</evidence>
<keyword evidence="5 7" id="KW-0418">Kinase</keyword>
<sequence length="220" mass="24836">MYIIGISGLSGSGKSSVSKAIWEYFPGQVTVLEHDMYYYAKKDRPPIKNYDHPDALETSLLIRHINELKSGRPIERPIYDFKVSDRLPQTVRLEPRPILVIEGLLIFCIPELMPLFDLRIYIDVPLDQAIIRRIKRDHIERGRSVQSIIQQYESTVRDAAINLVLPSRYLADLIIPQGSNNHVALEVLFGRIRDLLASGGKPAGLIKTRRRGTAAPPATG</sequence>
<dbReference type="GO" id="GO:0044206">
    <property type="term" value="P:UMP salvage"/>
    <property type="evidence" value="ECO:0007669"/>
    <property type="project" value="UniProtKB-UniPathway"/>
</dbReference>
<dbReference type="InterPro" id="IPR027417">
    <property type="entry name" value="P-loop_NTPase"/>
</dbReference>
<dbReference type="UniPathway" id="UPA00574">
    <property type="reaction ID" value="UER00637"/>
</dbReference>
<dbReference type="Gene3D" id="3.40.50.300">
    <property type="entry name" value="P-loop containing nucleotide triphosphate hydrolases"/>
    <property type="match status" value="1"/>
</dbReference>
<evidence type="ECO:0000256" key="2">
    <source>
        <dbReference type="ARBA" id="ARBA00012137"/>
    </source>
</evidence>
<dbReference type="InterPro" id="IPR000764">
    <property type="entry name" value="Uridine_kinase-like"/>
</dbReference>
<name>A0A367ZUF9_9BACT</name>
<organism evidence="7 8">
    <name type="scientific">Candidatus Ozemobacter sibiricus</name>
    <dbReference type="NCBI Taxonomy" id="2268124"/>
    <lineage>
        <taxon>Bacteria</taxon>
        <taxon>Candidatus Ozemobacteria</taxon>
        <taxon>Candidatus Ozemobacterales</taxon>
        <taxon>Candidatus Ozemobacteraceae</taxon>
        <taxon>Candidatus Ozemobacter</taxon>
    </lineage>
</organism>
<dbReference type="GO" id="GO:0005524">
    <property type="term" value="F:ATP binding"/>
    <property type="evidence" value="ECO:0007669"/>
    <property type="project" value="InterPro"/>
</dbReference>
<evidence type="ECO:0000256" key="5">
    <source>
        <dbReference type="ARBA" id="ARBA00022777"/>
    </source>
</evidence>
<dbReference type="EC" id="2.7.1.48" evidence="2"/>
<accession>A0A367ZUF9</accession>
<feature type="domain" description="Phosphoribulokinase/uridine kinase" evidence="6">
    <location>
        <begin position="3"/>
        <end position="183"/>
    </location>
</feature>
<evidence type="ECO:0000313" key="8">
    <source>
        <dbReference type="Proteomes" id="UP000252355"/>
    </source>
</evidence>
<protein>
    <recommendedName>
        <fullName evidence="2">uridine/cytidine kinase</fullName>
        <ecNumber evidence="2">2.7.1.48</ecNumber>
    </recommendedName>
</protein>
<evidence type="ECO:0000313" key="7">
    <source>
        <dbReference type="EMBL" id="RCK81783.1"/>
    </source>
</evidence>
<dbReference type="NCBIfam" id="NF004018">
    <property type="entry name" value="PRK05480.1"/>
    <property type="match status" value="1"/>
</dbReference>
<keyword evidence="3" id="KW-0808">Transferase</keyword>
<dbReference type="CDD" id="cd02023">
    <property type="entry name" value="UMPK"/>
    <property type="match status" value="1"/>
</dbReference>
<evidence type="ECO:0000259" key="6">
    <source>
        <dbReference type="Pfam" id="PF00485"/>
    </source>
</evidence>
<dbReference type="AlphaFoldDB" id="A0A367ZUF9"/>
<reference evidence="7 8" key="1">
    <citation type="submission" date="2018-05" db="EMBL/GenBank/DDBJ databases">
        <title>A metagenomic window into the 2 km-deep terrestrial subsurface aquifer revealed taxonomically and functionally diverse microbial community comprising novel uncultured bacterial lineages.</title>
        <authorList>
            <person name="Kadnikov V.V."/>
            <person name="Mardanov A.V."/>
            <person name="Beletsky A.V."/>
            <person name="Banks D."/>
            <person name="Pimenov N.V."/>
            <person name="Frank Y.A."/>
            <person name="Karnachuk O.V."/>
            <person name="Ravin N.V."/>
        </authorList>
    </citation>
    <scope>NUCLEOTIDE SEQUENCE [LARGE SCALE GENOMIC DNA]</scope>
    <source>
        <strain evidence="7">BY5</strain>
    </source>
</reference>
<proteinExistence type="predicted"/>
<gene>
    <name evidence="7" type="ORF">OZSIB_0917</name>
</gene>
<dbReference type="InterPro" id="IPR006083">
    <property type="entry name" value="PRK/URK"/>
</dbReference>
<dbReference type="Proteomes" id="UP000252355">
    <property type="component" value="Unassembled WGS sequence"/>
</dbReference>
<dbReference type="PANTHER" id="PTHR10285">
    <property type="entry name" value="URIDINE KINASE"/>
    <property type="match status" value="1"/>
</dbReference>
<comment type="pathway">
    <text evidence="1">Pyrimidine metabolism; UMP biosynthesis via salvage pathway; UMP from uridine: step 1/1.</text>
</comment>
<evidence type="ECO:0000256" key="3">
    <source>
        <dbReference type="ARBA" id="ARBA00022679"/>
    </source>
</evidence>
<dbReference type="GO" id="GO:0004849">
    <property type="term" value="F:uridine kinase activity"/>
    <property type="evidence" value="ECO:0007669"/>
    <property type="project" value="UniProtKB-EC"/>
</dbReference>
<dbReference type="SUPFAM" id="SSF52540">
    <property type="entry name" value="P-loop containing nucleoside triphosphate hydrolases"/>
    <property type="match status" value="1"/>
</dbReference>
<dbReference type="Pfam" id="PF00485">
    <property type="entry name" value="PRK"/>
    <property type="match status" value="1"/>
</dbReference>
<evidence type="ECO:0000256" key="1">
    <source>
        <dbReference type="ARBA" id="ARBA00004690"/>
    </source>
</evidence>
<dbReference type="PRINTS" id="PR00988">
    <property type="entry name" value="URIDINKINASE"/>
</dbReference>
<keyword evidence="4" id="KW-0547">Nucleotide-binding</keyword>
<comment type="caution">
    <text evidence="7">The sequence shown here is derived from an EMBL/GenBank/DDBJ whole genome shotgun (WGS) entry which is preliminary data.</text>
</comment>
<dbReference type="EMBL" id="QOQW01000001">
    <property type="protein sequence ID" value="RCK81783.1"/>
    <property type="molecule type" value="Genomic_DNA"/>
</dbReference>